<evidence type="ECO:0000256" key="8">
    <source>
        <dbReference type="ARBA" id="ARBA00023034"/>
    </source>
</evidence>
<gene>
    <name evidence="11" type="ORF">ODALV1_LOCUS2098</name>
</gene>
<keyword evidence="5 10" id="KW-0812">Transmembrane</keyword>
<evidence type="ECO:0000256" key="2">
    <source>
        <dbReference type="ARBA" id="ARBA00008661"/>
    </source>
</evidence>
<evidence type="ECO:0000313" key="12">
    <source>
        <dbReference type="Proteomes" id="UP001642540"/>
    </source>
</evidence>
<dbReference type="Pfam" id="PF01762">
    <property type="entry name" value="Galactosyl_T"/>
    <property type="match status" value="1"/>
</dbReference>
<evidence type="ECO:0000313" key="11">
    <source>
        <dbReference type="EMBL" id="CAL8072288.1"/>
    </source>
</evidence>
<keyword evidence="3 10" id="KW-0328">Glycosyltransferase</keyword>
<evidence type="ECO:0000256" key="7">
    <source>
        <dbReference type="ARBA" id="ARBA00022989"/>
    </source>
</evidence>
<dbReference type="Proteomes" id="UP001642540">
    <property type="component" value="Unassembled WGS sequence"/>
</dbReference>
<accession>A0ABP1PRU9</accession>
<comment type="subcellular location">
    <subcellularLocation>
        <location evidence="1 10">Golgi apparatus membrane</location>
        <topology evidence="1 10">Single-pass type II membrane protein</topology>
    </subcellularLocation>
</comment>
<evidence type="ECO:0000256" key="4">
    <source>
        <dbReference type="ARBA" id="ARBA00022679"/>
    </source>
</evidence>
<keyword evidence="4" id="KW-0808">Transferase</keyword>
<evidence type="ECO:0000256" key="5">
    <source>
        <dbReference type="ARBA" id="ARBA00022692"/>
    </source>
</evidence>
<feature type="transmembrane region" description="Helical" evidence="10">
    <location>
        <begin position="21"/>
        <end position="43"/>
    </location>
</feature>
<comment type="similarity">
    <text evidence="2 10">Belongs to the glycosyltransferase 31 family.</text>
</comment>
<dbReference type="EC" id="2.4.1.-" evidence="10"/>
<keyword evidence="9 10" id="KW-0472">Membrane</keyword>
<keyword evidence="7 10" id="KW-1133">Transmembrane helix</keyword>
<evidence type="ECO:0000256" key="3">
    <source>
        <dbReference type="ARBA" id="ARBA00022676"/>
    </source>
</evidence>
<protein>
    <recommendedName>
        <fullName evidence="10">Hexosyltransferase</fullName>
        <ecNumber evidence="10">2.4.1.-</ecNumber>
    </recommendedName>
</protein>
<dbReference type="PANTHER" id="PTHR11214:SF235">
    <property type="entry name" value="HEXOSYLTRANSFERASE"/>
    <property type="match status" value="1"/>
</dbReference>
<organism evidence="11 12">
    <name type="scientific">Orchesella dallaii</name>
    <dbReference type="NCBI Taxonomy" id="48710"/>
    <lineage>
        <taxon>Eukaryota</taxon>
        <taxon>Metazoa</taxon>
        <taxon>Ecdysozoa</taxon>
        <taxon>Arthropoda</taxon>
        <taxon>Hexapoda</taxon>
        <taxon>Collembola</taxon>
        <taxon>Entomobryomorpha</taxon>
        <taxon>Entomobryoidea</taxon>
        <taxon>Orchesellidae</taxon>
        <taxon>Orchesellinae</taxon>
        <taxon>Orchesella</taxon>
    </lineage>
</organism>
<dbReference type="PANTHER" id="PTHR11214">
    <property type="entry name" value="BETA-1,3-N-ACETYLGLUCOSAMINYLTRANSFERASE"/>
    <property type="match status" value="1"/>
</dbReference>
<dbReference type="InterPro" id="IPR002659">
    <property type="entry name" value="Glyco_trans_31"/>
</dbReference>
<name>A0ABP1PRU9_9HEXA</name>
<dbReference type="Gene3D" id="3.90.550.50">
    <property type="match status" value="1"/>
</dbReference>
<evidence type="ECO:0000256" key="1">
    <source>
        <dbReference type="ARBA" id="ARBA00004323"/>
    </source>
</evidence>
<keyword evidence="8 10" id="KW-0333">Golgi apparatus</keyword>
<keyword evidence="6 10" id="KW-0735">Signal-anchor</keyword>
<proteinExistence type="inferred from homology"/>
<evidence type="ECO:0000256" key="6">
    <source>
        <dbReference type="ARBA" id="ARBA00022968"/>
    </source>
</evidence>
<comment type="caution">
    <text evidence="11">The sequence shown here is derived from an EMBL/GenBank/DDBJ whole genome shotgun (WGS) entry which is preliminary data.</text>
</comment>
<evidence type="ECO:0000256" key="9">
    <source>
        <dbReference type="ARBA" id="ARBA00023136"/>
    </source>
</evidence>
<keyword evidence="12" id="KW-1185">Reference proteome</keyword>
<reference evidence="11 12" key="1">
    <citation type="submission" date="2024-08" db="EMBL/GenBank/DDBJ databases">
        <authorList>
            <person name="Cucini C."/>
            <person name="Frati F."/>
        </authorList>
    </citation>
    <scope>NUCLEOTIDE SEQUENCE [LARGE SCALE GENOMIC DNA]</scope>
</reference>
<evidence type="ECO:0000256" key="10">
    <source>
        <dbReference type="RuleBase" id="RU363063"/>
    </source>
</evidence>
<sequence>MKNGEIRVVTAESGNKRRRKIVYFIPLFLAAVSIGFLLNATAYESISTSEIRLVIAHLPQKLSKIRNWQTNTDAGFLKPLNEQSQFNNDTKEYSVEQLAKLLQLSKEPNLLNLNFTWLKNNDSICKLNSTSHPELKLMPVLIHTARSHFEERRVIRESWGSLSIYKNWTLRLVFLLGEADRGFNPQVNQKEFETQEEKLSREQKEYGDLVMGSFTDSYKNLTYKHLMGYKWVLNFCQNAEFVLKVDDDMFVDVMRFIDWRSSEIEVLEKQKKLNELSELYCHTFGGAKPIRESGSKWYAPEDQWPDEYYPDYCSGWAYGISVKLMELIYSVSNRIKFFWIDDVFVTGALIEVVKKVYNYQPEIRHLWGKITMDDNAYKHFCKVGDIKVQRPFEAVAVVSRGKPFEPNMKCMWNKTLHDSNLDLSN</sequence>
<dbReference type="EMBL" id="CAXLJM020000007">
    <property type="protein sequence ID" value="CAL8072288.1"/>
    <property type="molecule type" value="Genomic_DNA"/>
</dbReference>